<evidence type="ECO:0000313" key="1">
    <source>
        <dbReference type="EMBL" id="KAK6591213.1"/>
    </source>
</evidence>
<proteinExistence type="predicted"/>
<sequence length="837" mass="97572">MLLSNAIVVNYGDIDHNNIISRFFNEKNRIYDNAGLSYVNIIFRVFPSADDNDINCSNKGLILKYFTSNNFSMNEKILNIKNHHLIPVFNEYNDICYWISNKCLKLKQDELHFSISSYVKEYWKHPVLCGEYYISNNNVIYSSDVNESYYIDYRRKIKIEREDKIQTLCIDLQFKNEKFIRIEYLNEDKRNNIDNISVIDLNNKCEHDTISNDELTTRNDDNNSELLNNNNINIFKKQDIENEFTDCNDINKLCDSFNYNVDNEIEILIKSDDESEYVEYSEDKVEISSKDESSEVNVAENGYYNDVHITNDNISEFDDNIVIHSNDLDNNTSSSVNYIENNDSSTLTENECIKQSFDLNMFSVCNEININIKNEISNKNISLEKKVQNRIDKYPENSIKNNNSNKNSVTLEIIDDMITPIIRQIKNRSKCDRDYERQQNSETNNRSEFYRVESGLYSKSSNNTTFIPSNTRTDDNIVIARDNNINKELMILNRIETTRKNVNLNNKISVCKNNNQFFVCNNHSPHHNSNNYNNNIINHVNIDLLSDRFNRIIGKTDFLLEQLNSYEDNINNNNHYNNSYKDFNYRKPNGIRQNSEKNNIKQLISNQRKYLSYLANKSNGSFSKINKLESERMNELVNEDSFTNINRMNKTCLEFSKESCLSIINENNQDDNTDINSNTINTKLIDNQTNSHDDKSSNKIITVLNNDNDISSNNVCNENDNIDFNHISIDVSSIKSDKNVDVNINNDNIVCNCDNVMVNSNNDNNNNINSNSNNTLSVDSIKEKDFTIENKRFNSTLFDPELTEMDFYLNENRHINSFSIMNIILSKWSGIPTISRI</sequence>
<name>A0AAV9Y2V9_9CRYT</name>
<accession>A0AAV9Y2V9</accession>
<protein>
    <submittedName>
        <fullName evidence="1">Uncharacterized protein</fullName>
    </submittedName>
</protein>
<comment type="caution">
    <text evidence="1">The sequence shown here is derived from an EMBL/GenBank/DDBJ whole genome shotgun (WGS) entry which is preliminary data.</text>
</comment>
<dbReference type="EMBL" id="JAWDEY010000001">
    <property type="protein sequence ID" value="KAK6591213.1"/>
    <property type="molecule type" value="Genomic_DNA"/>
</dbReference>
<dbReference type="Proteomes" id="UP001311799">
    <property type="component" value="Unassembled WGS sequence"/>
</dbReference>
<reference evidence="1 2" key="1">
    <citation type="submission" date="2023-10" db="EMBL/GenBank/DDBJ databases">
        <title>Comparative genomics analysis reveals potential genetic determinants of host preference in Cryptosporidium xiaoi.</title>
        <authorList>
            <person name="Xiao L."/>
            <person name="Li J."/>
        </authorList>
    </citation>
    <scope>NUCLEOTIDE SEQUENCE [LARGE SCALE GENOMIC DNA]</scope>
    <source>
        <strain evidence="1 2">52996</strain>
    </source>
</reference>
<evidence type="ECO:0000313" key="2">
    <source>
        <dbReference type="Proteomes" id="UP001311799"/>
    </source>
</evidence>
<keyword evidence="2" id="KW-1185">Reference proteome</keyword>
<dbReference type="AlphaFoldDB" id="A0AAV9Y2V9"/>
<organism evidence="1 2">
    <name type="scientific">Cryptosporidium xiaoi</name>
    <dbReference type="NCBI Taxonomy" id="659607"/>
    <lineage>
        <taxon>Eukaryota</taxon>
        <taxon>Sar</taxon>
        <taxon>Alveolata</taxon>
        <taxon>Apicomplexa</taxon>
        <taxon>Conoidasida</taxon>
        <taxon>Coccidia</taxon>
        <taxon>Eucoccidiorida</taxon>
        <taxon>Eimeriorina</taxon>
        <taxon>Cryptosporidiidae</taxon>
        <taxon>Cryptosporidium</taxon>
    </lineage>
</organism>
<gene>
    <name evidence="1" type="ORF">RS030_101644</name>
</gene>